<keyword evidence="3" id="KW-1185">Reference proteome</keyword>
<dbReference type="RefSeq" id="WP_179774975.1">
    <property type="nucleotide sequence ID" value="NZ_JACCFK010000001.1"/>
</dbReference>
<comment type="caution">
    <text evidence="2">The sequence shown here is derived from an EMBL/GenBank/DDBJ whole genome shotgun (WGS) entry which is preliminary data.</text>
</comment>
<dbReference type="SUPFAM" id="SSF50346">
    <property type="entry name" value="PRC-barrel domain"/>
    <property type="match status" value="1"/>
</dbReference>
<dbReference type="EMBL" id="JACCFK010000001">
    <property type="protein sequence ID" value="NYI91036.1"/>
    <property type="molecule type" value="Genomic_DNA"/>
</dbReference>
<dbReference type="Proteomes" id="UP000549616">
    <property type="component" value="Unassembled WGS sequence"/>
</dbReference>
<organism evidence="2 3">
    <name type="scientific">Amycolatopsis endophytica</name>
    <dbReference type="NCBI Taxonomy" id="860233"/>
    <lineage>
        <taxon>Bacteria</taxon>
        <taxon>Bacillati</taxon>
        <taxon>Actinomycetota</taxon>
        <taxon>Actinomycetes</taxon>
        <taxon>Pseudonocardiales</taxon>
        <taxon>Pseudonocardiaceae</taxon>
        <taxon>Amycolatopsis</taxon>
    </lineage>
</organism>
<protein>
    <submittedName>
        <fullName evidence="2">Sporulation protein YlmC with PRC-barrel domain</fullName>
    </submittedName>
</protein>
<proteinExistence type="predicted"/>
<dbReference type="Pfam" id="PF05239">
    <property type="entry name" value="PRC"/>
    <property type="match status" value="1"/>
</dbReference>
<reference evidence="2 3" key="1">
    <citation type="submission" date="2020-07" db="EMBL/GenBank/DDBJ databases">
        <title>Sequencing the genomes of 1000 actinobacteria strains.</title>
        <authorList>
            <person name="Klenk H.-P."/>
        </authorList>
    </citation>
    <scope>NUCLEOTIDE SEQUENCE [LARGE SCALE GENOMIC DNA]</scope>
    <source>
        <strain evidence="2 3">DSM 104006</strain>
    </source>
</reference>
<dbReference type="InterPro" id="IPR027275">
    <property type="entry name" value="PRC-brl_dom"/>
</dbReference>
<sequence length="100" mass="11300">MVTTDGPGEVVRASRLLGRRVYDVRGRPLGKVTDLITRLDPLGREQTVAVLVTPRRRGRLLGYERTSQTGPWLLAWLAAVLHRGTHEVPWGEVRWEPPQP</sequence>
<gene>
    <name evidence="2" type="ORF">HNR02_004359</name>
</gene>
<evidence type="ECO:0000259" key="1">
    <source>
        <dbReference type="Pfam" id="PF05239"/>
    </source>
</evidence>
<feature type="domain" description="PRC-barrel" evidence="1">
    <location>
        <begin position="9"/>
        <end position="36"/>
    </location>
</feature>
<dbReference type="InterPro" id="IPR011033">
    <property type="entry name" value="PRC_barrel-like_sf"/>
</dbReference>
<name>A0A853B9C4_9PSEU</name>
<accession>A0A853B9C4</accession>
<evidence type="ECO:0000313" key="3">
    <source>
        <dbReference type="Proteomes" id="UP000549616"/>
    </source>
</evidence>
<evidence type="ECO:0000313" key="2">
    <source>
        <dbReference type="EMBL" id="NYI91036.1"/>
    </source>
</evidence>
<dbReference type="AlphaFoldDB" id="A0A853B9C4"/>